<evidence type="ECO:0000256" key="1">
    <source>
        <dbReference type="ARBA" id="ARBA00004651"/>
    </source>
</evidence>
<keyword evidence="4 6" id="KW-1133">Transmembrane helix</keyword>
<feature type="transmembrane region" description="Helical" evidence="6">
    <location>
        <begin position="136"/>
        <end position="158"/>
    </location>
</feature>
<evidence type="ECO:0000313" key="8">
    <source>
        <dbReference type="Proteomes" id="UP000675781"/>
    </source>
</evidence>
<evidence type="ECO:0000256" key="4">
    <source>
        <dbReference type="ARBA" id="ARBA00022989"/>
    </source>
</evidence>
<name>A0A941EW22_9ACTN</name>
<proteinExistence type="predicted"/>
<dbReference type="CDD" id="cd06579">
    <property type="entry name" value="TM_PBP1_transp_AraH_like"/>
    <property type="match status" value="1"/>
</dbReference>
<reference evidence="7" key="1">
    <citation type="submission" date="2021-04" db="EMBL/GenBank/DDBJ databases">
        <title>Genome based classification of Actinospica acidithermotolerans sp. nov., an actinobacterium isolated from an Indonesian hot spring.</title>
        <authorList>
            <person name="Kusuma A.B."/>
            <person name="Putra K.E."/>
            <person name="Nafisah S."/>
            <person name="Loh J."/>
            <person name="Nouioui I."/>
            <person name="Goodfellow M."/>
        </authorList>
    </citation>
    <scope>NUCLEOTIDE SEQUENCE</scope>
    <source>
        <strain evidence="7">CSCA 57</strain>
    </source>
</reference>
<comment type="caution">
    <text evidence="7">The sequence shown here is derived from an EMBL/GenBank/DDBJ whole genome shotgun (WGS) entry which is preliminary data.</text>
</comment>
<evidence type="ECO:0000256" key="6">
    <source>
        <dbReference type="SAM" id="Phobius"/>
    </source>
</evidence>
<feature type="transmembrane region" description="Helical" evidence="6">
    <location>
        <begin position="185"/>
        <end position="207"/>
    </location>
</feature>
<dbReference type="InterPro" id="IPR001851">
    <property type="entry name" value="ABC_transp_permease"/>
</dbReference>
<dbReference type="RefSeq" id="WP_212533319.1">
    <property type="nucleotide sequence ID" value="NZ_JAGSOG010000341.1"/>
</dbReference>
<dbReference type="Pfam" id="PF02653">
    <property type="entry name" value="BPD_transp_2"/>
    <property type="match status" value="1"/>
</dbReference>
<dbReference type="AlphaFoldDB" id="A0A941EW22"/>
<keyword evidence="2" id="KW-1003">Cell membrane</keyword>
<gene>
    <name evidence="7" type="ORF">KDL01_36725</name>
</gene>
<accession>A0A941EW22</accession>
<dbReference type="EMBL" id="JAGSOG010000341">
    <property type="protein sequence ID" value="MBR7838870.1"/>
    <property type="molecule type" value="Genomic_DNA"/>
</dbReference>
<dbReference type="GO" id="GO:0005886">
    <property type="term" value="C:plasma membrane"/>
    <property type="evidence" value="ECO:0007669"/>
    <property type="project" value="UniProtKB-SubCell"/>
</dbReference>
<organism evidence="7 8">
    <name type="scientific">Actinospica durhamensis</name>
    <dbReference type="NCBI Taxonomy" id="1508375"/>
    <lineage>
        <taxon>Bacteria</taxon>
        <taxon>Bacillati</taxon>
        <taxon>Actinomycetota</taxon>
        <taxon>Actinomycetes</taxon>
        <taxon>Catenulisporales</taxon>
        <taxon>Actinospicaceae</taxon>
        <taxon>Actinospica</taxon>
    </lineage>
</organism>
<feature type="transmembrane region" description="Helical" evidence="6">
    <location>
        <begin position="112"/>
        <end position="129"/>
    </location>
</feature>
<keyword evidence="8" id="KW-1185">Reference proteome</keyword>
<dbReference type="PANTHER" id="PTHR32196:SF72">
    <property type="entry name" value="RIBOSE IMPORT PERMEASE PROTEIN RBSC"/>
    <property type="match status" value="1"/>
</dbReference>
<evidence type="ECO:0000256" key="2">
    <source>
        <dbReference type="ARBA" id="ARBA00022475"/>
    </source>
</evidence>
<keyword evidence="5 6" id="KW-0472">Membrane</keyword>
<dbReference type="Proteomes" id="UP000675781">
    <property type="component" value="Unassembled WGS sequence"/>
</dbReference>
<dbReference type="GO" id="GO:0022857">
    <property type="term" value="F:transmembrane transporter activity"/>
    <property type="evidence" value="ECO:0007669"/>
    <property type="project" value="InterPro"/>
</dbReference>
<evidence type="ECO:0000256" key="5">
    <source>
        <dbReference type="ARBA" id="ARBA00023136"/>
    </source>
</evidence>
<sequence length="339" mass="35588">MASDTELRAVPGTEPRRAAGSGLARALLRRRELSIVLVAIAAFAYFSAGSYGTAFNTSNNYHILMQYLAPWAIIGAGETLLLICGEIDLSAGFTYTFVPFAFMSFYNQGLDVPLSLVLAIAVAMGIGLVNGLIRTVFNLSSFITTLGMGFFLEGMTYIQSGAEPTTPPIAGGLADFMGGWRWSELVWALVIIGVMQVALSYTKYGVYAQASGGNPLSAAESGIKVNRVKVATFVLTSLFAGVAGLVDQVRVGSFDPTSGGNTMMFMAVASAVIGGTALLGGSGTVVGTLFGAVLLAIIQNGFTLSGVSAYAFDVVIGIAVVAAMLLNVYISRLRRRYLR</sequence>
<dbReference type="PANTHER" id="PTHR32196">
    <property type="entry name" value="ABC TRANSPORTER PERMEASE PROTEIN YPHD-RELATED-RELATED"/>
    <property type="match status" value="1"/>
</dbReference>
<feature type="transmembrane region" description="Helical" evidence="6">
    <location>
        <begin position="33"/>
        <end position="51"/>
    </location>
</feature>
<evidence type="ECO:0000256" key="3">
    <source>
        <dbReference type="ARBA" id="ARBA00022692"/>
    </source>
</evidence>
<keyword evidence="3 6" id="KW-0812">Transmembrane</keyword>
<protein>
    <submittedName>
        <fullName evidence="7">ABC transporter permease</fullName>
    </submittedName>
</protein>
<evidence type="ECO:0000313" key="7">
    <source>
        <dbReference type="EMBL" id="MBR7838870.1"/>
    </source>
</evidence>
<feature type="transmembrane region" description="Helical" evidence="6">
    <location>
        <begin position="310"/>
        <end position="330"/>
    </location>
</feature>
<comment type="subcellular location">
    <subcellularLocation>
        <location evidence="1">Cell membrane</location>
        <topology evidence="1">Multi-pass membrane protein</topology>
    </subcellularLocation>
</comment>